<evidence type="ECO:0000259" key="8">
    <source>
        <dbReference type="Pfam" id="PF01288"/>
    </source>
</evidence>
<keyword evidence="10" id="KW-1185">Reference proteome</keyword>
<keyword evidence="4" id="KW-0547">Nucleotide-binding</keyword>
<dbReference type="Pfam" id="PF01288">
    <property type="entry name" value="HPPK"/>
    <property type="match status" value="1"/>
</dbReference>
<evidence type="ECO:0000313" key="9">
    <source>
        <dbReference type="EMBL" id="MDO3383522.1"/>
    </source>
</evidence>
<proteinExistence type="predicted"/>
<keyword evidence="7" id="KW-0289">Folate biosynthesis</keyword>
<sequence>MSRVFLSLGSNIDRYRHIAAALDALSAQFACLDISTVYESEAVGFAGRNFLNLVVGVDTELSIAELSARLKQIEDDNGRNRSGPKFSPRTLDIDILTVDDLVGDREGVHLPRDEITKNAFVLLPMAELAPDTPHPALGVTYAELWRAYDKSQQKLWPVAFEWRGRDLSATSARP</sequence>
<keyword evidence="5" id="KW-0418">Kinase</keyword>
<evidence type="ECO:0000313" key="10">
    <source>
        <dbReference type="Proteomes" id="UP001168380"/>
    </source>
</evidence>
<dbReference type="InterPro" id="IPR000550">
    <property type="entry name" value="Hppk"/>
</dbReference>
<protein>
    <recommendedName>
        <fullName evidence="2">2-amino-4-hydroxy-6-hydroxymethyldihydropteridine diphosphokinase</fullName>
        <ecNumber evidence="2">2.7.6.3</ecNumber>
    </recommendedName>
</protein>
<gene>
    <name evidence="9" type="primary">folK</name>
    <name evidence="9" type="ORF">QWI16_15180</name>
</gene>
<evidence type="ECO:0000256" key="5">
    <source>
        <dbReference type="ARBA" id="ARBA00022777"/>
    </source>
</evidence>
<keyword evidence="6" id="KW-0067">ATP-binding</keyword>
<organism evidence="9 10">
    <name type="scientific">Gilvimarinus algae</name>
    <dbReference type="NCBI Taxonomy" id="3058037"/>
    <lineage>
        <taxon>Bacteria</taxon>
        <taxon>Pseudomonadati</taxon>
        <taxon>Pseudomonadota</taxon>
        <taxon>Gammaproteobacteria</taxon>
        <taxon>Cellvibrionales</taxon>
        <taxon>Cellvibrionaceae</taxon>
        <taxon>Gilvimarinus</taxon>
    </lineage>
</organism>
<evidence type="ECO:0000256" key="3">
    <source>
        <dbReference type="ARBA" id="ARBA00022679"/>
    </source>
</evidence>
<dbReference type="SUPFAM" id="SSF55083">
    <property type="entry name" value="6-hydroxymethyl-7,8-dihydropterin pyrophosphokinase, HPPK"/>
    <property type="match status" value="1"/>
</dbReference>
<accession>A0ABT8THD9</accession>
<dbReference type="RefSeq" id="WP_302714339.1">
    <property type="nucleotide sequence ID" value="NZ_JAULRT010000062.1"/>
</dbReference>
<comment type="caution">
    <text evidence="9">The sequence shown here is derived from an EMBL/GenBank/DDBJ whole genome shotgun (WGS) entry which is preliminary data.</text>
</comment>
<evidence type="ECO:0000256" key="7">
    <source>
        <dbReference type="ARBA" id="ARBA00022909"/>
    </source>
</evidence>
<evidence type="ECO:0000256" key="1">
    <source>
        <dbReference type="ARBA" id="ARBA00005051"/>
    </source>
</evidence>
<dbReference type="PANTHER" id="PTHR43071:SF2">
    <property type="entry name" value="2-AMINO-4-HYDROXY-6-HYDROXYMETHYLDIHYDROPTERIDINE PYROPHOSPHOKINASE"/>
    <property type="match status" value="1"/>
</dbReference>
<evidence type="ECO:0000256" key="6">
    <source>
        <dbReference type="ARBA" id="ARBA00022840"/>
    </source>
</evidence>
<dbReference type="GO" id="GO:0003848">
    <property type="term" value="F:2-amino-4-hydroxy-6-hydroxymethyldihydropteridine diphosphokinase activity"/>
    <property type="evidence" value="ECO:0007669"/>
    <property type="project" value="UniProtKB-EC"/>
</dbReference>
<dbReference type="NCBIfam" id="TIGR01498">
    <property type="entry name" value="folK"/>
    <property type="match status" value="1"/>
</dbReference>
<dbReference type="EC" id="2.7.6.3" evidence="2"/>
<comment type="pathway">
    <text evidence="1">Cofactor biosynthesis; tetrahydrofolate biosynthesis; 2-amino-4-hydroxy-6-hydroxymethyl-7,8-dihydropteridine diphosphate from 7,8-dihydroneopterin triphosphate: step 4/4.</text>
</comment>
<reference evidence="9" key="1">
    <citation type="submission" date="2023-07" db="EMBL/GenBank/DDBJ databases">
        <title>Gilvimarinus algae sp. nov., isolated from the surface of Kelp.</title>
        <authorList>
            <person name="Sun Y.Y."/>
            <person name="Gong Y."/>
            <person name="Du Z.J."/>
        </authorList>
    </citation>
    <scope>NUCLEOTIDE SEQUENCE</scope>
    <source>
        <strain evidence="9">SDUM040014</strain>
    </source>
</reference>
<dbReference type="Proteomes" id="UP001168380">
    <property type="component" value="Unassembled WGS sequence"/>
</dbReference>
<evidence type="ECO:0000256" key="2">
    <source>
        <dbReference type="ARBA" id="ARBA00013253"/>
    </source>
</evidence>
<dbReference type="EMBL" id="JAULRT010000062">
    <property type="protein sequence ID" value="MDO3383522.1"/>
    <property type="molecule type" value="Genomic_DNA"/>
</dbReference>
<dbReference type="InterPro" id="IPR035907">
    <property type="entry name" value="Hppk_sf"/>
</dbReference>
<feature type="domain" description="7,8-dihydro-6-hydroxymethylpterin-pyrophosphokinase" evidence="8">
    <location>
        <begin position="5"/>
        <end position="130"/>
    </location>
</feature>
<dbReference type="Gene3D" id="3.30.70.560">
    <property type="entry name" value="7,8-Dihydro-6-hydroxymethylpterin-pyrophosphokinase HPPK"/>
    <property type="match status" value="1"/>
</dbReference>
<dbReference type="PANTHER" id="PTHR43071">
    <property type="entry name" value="2-AMINO-4-HYDROXY-6-HYDROXYMETHYLDIHYDROPTERIDINE PYROPHOSPHOKINASE"/>
    <property type="match status" value="1"/>
</dbReference>
<evidence type="ECO:0000256" key="4">
    <source>
        <dbReference type="ARBA" id="ARBA00022741"/>
    </source>
</evidence>
<name>A0ABT8THD9_9GAMM</name>
<keyword evidence="3 9" id="KW-0808">Transferase</keyword>
<dbReference type="CDD" id="cd00483">
    <property type="entry name" value="HPPK"/>
    <property type="match status" value="1"/>
</dbReference>